<feature type="compositionally biased region" description="Basic and acidic residues" evidence="2">
    <location>
        <begin position="46"/>
        <end position="58"/>
    </location>
</feature>
<proteinExistence type="predicted"/>
<organism evidence="3 4">
    <name type="scientific">Bugula neritina</name>
    <name type="common">Brown bryozoan</name>
    <name type="synonym">Sertularia neritina</name>
    <dbReference type="NCBI Taxonomy" id="10212"/>
    <lineage>
        <taxon>Eukaryota</taxon>
        <taxon>Metazoa</taxon>
        <taxon>Spiralia</taxon>
        <taxon>Lophotrochozoa</taxon>
        <taxon>Bryozoa</taxon>
        <taxon>Gymnolaemata</taxon>
        <taxon>Cheilostomatida</taxon>
        <taxon>Flustrina</taxon>
        <taxon>Buguloidea</taxon>
        <taxon>Bugulidae</taxon>
        <taxon>Bugula</taxon>
    </lineage>
</organism>
<feature type="coiled-coil region" evidence="1">
    <location>
        <begin position="166"/>
        <end position="459"/>
    </location>
</feature>
<dbReference type="PANTHER" id="PTHR45615">
    <property type="entry name" value="MYOSIN HEAVY CHAIN, NON-MUSCLE"/>
    <property type="match status" value="1"/>
</dbReference>
<dbReference type="AlphaFoldDB" id="A0A7J7J4C6"/>
<dbReference type="EMBL" id="VXIV02003148">
    <property type="protein sequence ID" value="KAF6020717.1"/>
    <property type="molecule type" value="Genomic_DNA"/>
</dbReference>
<feature type="compositionally biased region" description="Low complexity" evidence="2">
    <location>
        <begin position="570"/>
        <end position="586"/>
    </location>
</feature>
<dbReference type="PANTHER" id="PTHR45615:SF63">
    <property type="entry name" value="CHROMOSOME UNDETERMINED SCAFFOLD_10, WHOLE GENOME SHOTGUN SEQUENCE"/>
    <property type="match status" value="1"/>
</dbReference>
<keyword evidence="1" id="KW-0175">Coiled coil</keyword>
<evidence type="ECO:0000313" key="3">
    <source>
        <dbReference type="EMBL" id="KAF6020717.1"/>
    </source>
</evidence>
<comment type="caution">
    <text evidence="3">The sequence shown here is derived from an EMBL/GenBank/DDBJ whole genome shotgun (WGS) entry which is preliminary data.</text>
</comment>
<feature type="region of interest" description="Disordered" evidence="2">
    <location>
        <begin position="46"/>
        <end position="148"/>
    </location>
</feature>
<feature type="compositionally biased region" description="Polar residues" evidence="2">
    <location>
        <begin position="133"/>
        <end position="145"/>
    </location>
</feature>
<feature type="compositionally biased region" description="Polar residues" evidence="2">
    <location>
        <begin position="98"/>
        <end position="110"/>
    </location>
</feature>
<evidence type="ECO:0000256" key="1">
    <source>
        <dbReference type="SAM" id="Coils"/>
    </source>
</evidence>
<protein>
    <submittedName>
        <fullName evidence="3">Uncharacterized protein</fullName>
    </submittedName>
</protein>
<gene>
    <name evidence="3" type="ORF">EB796_020967</name>
</gene>
<evidence type="ECO:0000256" key="2">
    <source>
        <dbReference type="SAM" id="MobiDB-lite"/>
    </source>
</evidence>
<feature type="coiled-coil region" evidence="1">
    <location>
        <begin position="495"/>
        <end position="568"/>
    </location>
</feature>
<accession>A0A7J7J4C6</accession>
<reference evidence="3" key="1">
    <citation type="submission" date="2020-06" db="EMBL/GenBank/DDBJ databases">
        <title>Draft genome of Bugula neritina, a colonial animal packing powerful symbionts and potential medicines.</title>
        <authorList>
            <person name="Rayko M."/>
        </authorList>
    </citation>
    <scope>NUCLEOTIDE SEQUENCE [LARGE SCALE GENOMIC DNA]</scope>
    <source>
        <strain evidence="3">Kwan_BN1</strain>
    </source>
</reference>
<dbReference type="Proteomes" id="UP000593567">
    <property type="component" value="Unassembled WGS sequence"/>
</dbReference>
<keyword evidence="4" id="KW-1185">Reference proteome</keyword>
<name>A0A7J7J4C6_BUGNE</name>
<evidence type="ECO:0000313" key="4">
    <source>
        <dbReference type="Proteomes" id="UP000593567"/>
    </source>
</evidence>
<sequence length="962" mass="106834">MGFVYESPVRSPRALNAAASAAPAALTPVVPDSSSRINNTLREIAEKRRETGDDRPLEDLYEVVAPHSRTNSTCSDTEREVSSLTSKLDSVTAEAAQPSKSPTAFVSPSQRIKEKSRAKTPPRSRSPPPPTPLYSTGSQPGTSVKNPHHAERSLLLPTGNSSDENDESLNAKLLESQKQVQHLQQQVQDVNSLVRKQRVEIESLQTKLDLTTSQLRDMETALTHSAQNLNKERKNVARLNEALETLKKGHSQSSEYQKKCVVLEKQLQDATLKLSTQDVKMVKELEDQLQIRTSKLATLEKVLNNTRRHLQDAVENSRETELHYQTKMEEIEQEFDEERVELQEKLQQMEDKLSTLITDSSNTINSEVSGQLIKEKTQSVQRLEQLVKEQKGKIDQLTGENAASQQQLEELQCYKDRVAVSQNQLNNANQEYSALHSRLQAAEDTLQSLQTELSTKNTELSVKCQENVSLRQSLEELQDKCQYGEAGQIVSSDVTKQYENEREMLREELESVTAELNAALEASRGEVESLRDSYEAVTTDLQESEEHVLSLQKICKNLEQELKRNQSLVAPASAPGPSSSTPGPSSHLVQGGYTVNQVVDMMGAVCRSTERMVESAVAMLAGEMIETDIKASINFNQDQRTSLGNKTVEQLVKKLSGVRQRLNYIVKNSVSKKSFEHIQKEKESLQQQLSTLEVSAGTGAAPQLEGSANTDMSSKLLTAMLDHCRTEILCLSSDITRLDISHVETKLHSLNKALQNLNQENNAQHFSNDSSLTSYCNSLAIQAAAMFELARSVASGVDLSQVLASVENCFSSASGMVTSIEDLSLRNYALLLAEKLLISYEINHLIDAGEWKEVNKSISNDNLTDKSMVAEALQRINLFTSSHGQPVANSCLNVCLSSILHHRHSERPSLEVLRSETALLHKLCSDVDQSLTTCLREYCSMYTSDLVNFGTLDIGEVRQSAH</sequence>
<feature type="region of interest" description="Disordered" evidence="2">
    <location>
        <begin position="569"/>
        <end position="589"/>
    </location>
</feature>